<name>A0ABQ9UJQ7_SAGOE</name>
<comment type="caution">
    <text evidence="2">The sequence shown here is derived from an EMBL/GenBank/DDBJ whole genome shotgun (WGS) entry which is preliminary data.</text>
</comment>
<feature type="region of interest" description="Disordered" evidence="1">
    <location>
        <begin position="1"/>
        <end position="79"/>
    </location>
</feature>
<organism evidence="2 3">
    <name type="scientific">Saguinus oedipus</name>
    <name type="common">Cotton-top tamarin</name>
    <name type="synonym">Oedipomidas oedipus</name>
    <dbReference type="NCBI Taxonomy" id="9490"/>
    <lineage>
        <taxon>Eukaryota</taxon>
        <taxon>Metazoa</taxon>
        <taxon>Chordata</taxon>
        <taxon>Craniata</taxon>
        <taxon>Vertebrata</taxon>
        <taxon>Euteleostomi</taxon>
        <taxon>Mammalia</taxon>
        <taxon>Eutheria</taxon>
        <taxon>Euarchontoglires</taxon>
        <taxon>Primates</taxon>
        <taxon>Haplorrhini</taxon>
        <taxon>Platyrrhini</taxon>
        <taxon>Cebidae</taxon>
        <taxon>Callitrichinae</taxon>
        <taxon>Saguinus</taxon>
    </lineage>
</organism>
<evidence type="ECO:0000313" key="2">
    <source>
        <dbReference type="EMBL" id="KAK2097308.1"/>
    </source>
</evidence>
<accession>A0ABQ9UJQ7</accession>
<evidence type="ECO:0000256" key="1">
    <source>
        <dbReference type="SAM" id="MobiDB-lite"/>
    </source>
</evidence>
<sequence length="216" mass="22994">MPLQSRELGQSADAYGNPERTNCLRTLFSPTPQRRPVAPPDLQGARVARPSASRELLCGAGKEEEARGTALPAQLLGRRHRPSPVRWPAAIGRREADADWLRRADAGVLRPRAARPSSPSLVMVLGCGLLGRRSLAALGAACTRLGLGGCGGAGWAVGRGPCGAGSGRRGAVGWRSLRWFLMRRCLRPRCPARAEAVQVLRRARSRRGAAGAEGAR</sequence>
<dbReference type="Proteomes" id="UP001266305">
    <property type="component" value="Unassembled WGS sequence"/>
</dbReference>
<gene>
    <name evidence="2" type="ORF">P7K49_022759</name>
</gene>
<dbReference type="EMBL" id="JASSZA010000011">
    <property type="protein sequence ID" value="KAK2097308.1"/>
    <property type="molecule type" value="Genomic_DNA"/>
</dbReference>
<proteinExistence type="predicted"/>
<reference evidence="2 3" key="1">
    <citation type="submission" date="2023-05" db="EMBL/GenBank/DDBJ databases">
        <title>B98-5 Cell Line De Novo Hybrid Assembly: An Optical Mapping Approach.</title>
        <authorList>
            <person name="Kananen K."/>
            <person name="Auerbach J.A."/>
            <person name="Kautto E."/>
            <person name="Blachly J.S."/>
        </authorList>
    </citation>
    <scope>NUCLEOTIDE SEQUENCE [LARGE SCALE GENOMIC DNA]</scope>
    <source>
        <strain evidence="2">B95-8</strain>
        <tissue evidence="2">Cell line</tissue>
    </source>
</reference>
<protein>
    <submittedName>
        <fullName evidence="2">Uncharacterized protein</fullName>
    </submittedName>
</protein>
<evidence type="ECO:0000313" key="3">
    <source>
        <dbReference type="Proteomes" id="UP001266305"/>
    </source>
</evidence>
<keyword evidence="3" id="KW-1185">Reference proteome</keyword>
<feature type="compositionally biased region" description="Polar residues" evidence="1">
    <location>
        <begin position="19"/>
        <end position="32"/>
    </location>
</feature>